<gene>
    <name evidence="6" type="ORF">D8674_020935</name>
</gene>
<dbReference type="PANTHER" id="PTHR11413">
    <property type="entry name" value="CYSTATIN FAMILY MEMBER"/>
    <property type="match status" value="1"/>
</dbReference>
<reference evidence="7" key="2">
    <citation type="submission" date="2019-10" db="EMBL/GenBank/DDBJ databases">
        <title>A de novo genome assembly of a pear dwarfing rootstock.</title>
        <authorList>
            <person name="Wang F."/>
            <person name="Wang J."/>
            <person name="Li S."/>
            <person name="Zhang Y."/>
            <person name="Fang M."/>
            <person name="Ma L."/>
            <person name="Zhao Y."/>
            <person name="Jiang S."/>
        </authorList>
    </citation>
    <scope>NUCLEOTIDE SEQUENCE [LARGE SCALE GENOMIC DNA]</scope>
</reference>
<dbReference type="PANTHER" id="PTHR11413:SF103">
    <property type="entry name" value="CYSTEINE PROTEINASE INHIBITOR 12"/>
    <property type="match status" value="1"/>
</dbReference>
<evidence type="ECO:0000256" key="1">
    <source>
        <dbReference type="ARBA" id="ARBA00022690"/>
    </source>
</evidence>
<evidence type="ECO:0000313" key="7">
    <source>
        <dbReference type="Proteomes" id="UP000327157"/>
    </source>
</evidence>
<proteinExistence type="inferred from homology"/>
<keyword evidence="1 3" id="KW-0646">Protease inhibitor</keyword>
<feature type="compositionally biased region" description="Polar residues" evidence="4">
    <location>
        <begin position="9"/>
        <end position="19"/>
    </location>
</feature>
<dbReference type="InterPro" id="IPR000010">
    <property type="entry name" value="Cystatin_dom"/>
</dbReference>
<dbReference type="SMART" id="SM00043">
    <property type="entry name" value="CY"/>
    <property type="match status" value="1"/>
</dbReference>
<comment type="caution">
    <text evidence="6">The sequence shown here is derived from an EMBL/GenBank/DDBJ whole genome shotgun (WGS) entry which is preliminary data.</text>
</comment>
<dbReference type="CDD" id="cd00042">
    <property type="entry name" value="CY"/>
    <property type="match status" value="1"/>
</dbReference>
<dbReference type="Proteomes" id="UP000327157">
    <property type="component" value="Chromosome 2"/>
</dbReference>
<protein>
    <recommendedName>
        <fullName evidence="3">Cysteine proteinase inhibitor</fullName>
    </recommendedName>
</protein>
<sequence length="129" mass="14341">MAAAMVCQPQKSSSSSTGKNMKVKVHRELAAESNMAAVGTVRENEGFANSVETENLARFAVDEHNNKENALLEFVRVVHEKVQVVSGSLHHLKIEATDGGKKNVYEAKVWVKPWENFKQVQEFKLVSDS</sequence>
<feature type="domain" description="Cystatin" evidence="5">
    <location>
        <begin position="36"/>
        <end position="126"/>
    </location>
</feature>
<dbReference type="AlphaFoldDB" id="A0A5N5HKI3"/>
<evidence type="ECO:0000256" key="2">
    <source>
        <dbReference type="ARBA" id="ARBA00022704"/>
    </source>
</evidence>
<name>A0A5N5HKI3_9ROSA</name>
<reference evidence="6 7" key="3">
    <citation type="submission" date="2019-11" db="EMBL/GenBank/DDBJ databases">
        <title>A de novo genome assembly of a pear dwarfing rootstock.</title>
        <authorList>
            <person name="Wang F."/>
            <person name="Wang J."/>
            <person name="Li S."/>
            <person name="Zhang Y."/>
            <person name="Fang M."/>
            <person name="Ma L."/>
            <person name="Zhao Y."/>
            <person name="Jiang S."/>
        </authorList>
    </citation>
    <scope>NUCLEOTIDE SEQUENCE [LARGE SCALE GENOMIC DNA]</scope>
    <source>
        <strain evidence="6">S2</strain>
        <tissue evidence="6">Leaf</tissue>
    </source>
</reference>
<dbReference type="InterPro" id="IPR046350">
    <property type="entry name" value="Cystatin_sf"/>
</dbReference>
<comment type="similarity">
    <text evidence="3">Belongs to the cystatin family. Phytocystatin subfamily.</text>
</comment>
<keyword evidence="7" id="KW-1185">Reference proteome</keyword>
<reference evidence="6 7" key="1">
    <citation type="submission" date="2019-09" db="EMBL/GenBank/DDBJ databases">
        <authorList>
            <person name="Ou C."/>
        </authorList>
    </citation>
    <scope>NUCLEOTIDE SEQUENCE [LARGE SCALE GENOMIC DNA]</scope>
    <source>
        <strain evidence="6">S2</strain>
        <tissue evidence="6">Leaf</tissue>
    </source>
</reference>
<dbReference type="Pfam" id="PF16845">
    <property type="entry name" value="SQAPI"/>
    <property type="match status" value="1"/>
</dbReference>
<dbReference type="PROSITE" id="PS00287">
    <property type="entry name" value="CYSTATIN"/>
    <property type="match status" value="1"/>
</dbReference>
<dbReference type="EMBL" id="SMOL01000157">
    <property type="protein sequence ID" value="KAB2627317.1"/>
    <property type="molecule type" value="Genomic_DNA"/>
</dbReference>
<organism evidence="6 7">
    <name type="scientific">Pyrus ussuriensis x Pyrus communis</name>
    <dbReference type="NCBI Taxonomy" id="2448454"/>
    <lineage>
        <taxon>Eukaryota</taxon>
        <taxon>Viridiplantae</taxon>
        <taxon>Streptophyta</taxon>
        <taxon>Embryophyta</taxon>
        <taxon>Tracheophyta</taxon>
        <taxon>Spermatophyta</taxon>
        <taxon>Magnoliopsida</taxon>
        <taxon>eudicotyledons</taxon>
        <taxon>Gunneridae</taxon>
        <taxon>Pentapetalae</taxon>
        <taxon>rosids</taxon>
        <taxon>fabids</taxon>
        <taxon>Rosales</taxon>
        <taxon>Rosaceae</taxon>
        <taxon>Amygdaloideae</taxon>
        <taxon>Maleae</taxon>
        <taxon>Pyrus</taxon>
    </lineage>
</organism>
<evidence type="ECO:0000259" key="5">
    <source>
        <dbReference type="SMART" id="SM00043"/>
    </source>
</evidence>
<accession>A0A5N5HKI3</accession>
<evidence type="ECO:0000256" key="3">
    <source>
        <dbReference type="RuleBase" id="RU362130"/>
    </source>
</evidence>
<dbReference type="OrthoDB" id="1908104at2759"/>
<dbReference type="InterPro" id="IPR027214">
    <property type="entry name" value="Cystatin"/>
</dbReference>
<dbReference type="InterPro" id="IPR018073">
    <property type="entry name" value="Prot_inh_cystat_CS"/>
</dbReference>
<keyword evidence="2 3" id="KW-0789">Thiol protease inhibitor</keyword>
<dbReference type="SUPFAM" id="SSF54403">
    <property type="entry name" value="Cystatin/monellin"/>
    <property type="match status" value="1"/>
</dbReference>
<evidence type="ECO:0000313" key="6">
    <source>
        <dbReference type="EMBL" id="KAB2627317.1"/>
    </source>
</evidence>
<dbReference type="Gene3D" id="3.10.450.10">
    <property type="match status" value="1"/>
</dbReference>
<feature type="region of interest" description="Disordered" evidence="4">
    <location>
        <begin position="1"/>
        <end position="22"/>
    </location>
</feature>
<dbReference type="GO" id="GO:0004869">
    <property type="term" value="F:cysteine-type endopeptidase inhibitor activity"/>
    <property type="evidence" value="ECO:0007669"/>
    <property type="project" value="UniProtKB-KW"/>
</dbReference>
<evidence type="ECO:0000256" key="4">
    <source>
        <dbReference type="SAM" id="MobiDB-lite"/>
    </source>
</evidence>